<evidence type="ECO:0000256" key="1">
    <source>
        <dbReference type="SAM" id="MobiDB-lite"/>
    </source>
</evidence>
<sequence length="488" mass="55314">MSITSLPAELVSDICGYLGVPDWCARRLTCRFLFINLRDAFANRHFNSISVLVTSDGLGQLQELAAHDTLHSRVQELWIVPELFEGYCHVDYSIFKHYRFIRSAHNDQPPESPVVEAYYAAYKAAVADHLDLLHSDGLGDILTGCLKRFVNLTSIGIRYRPTSKRDGLTSLGSRRLRRQLGYHPVYPMQFHYVPRRLGSVHTLAFMALSKSLMAADRKVKKLTTCGSYYCGLEPTSLTLTPAQWGSLLTPVEKPAELHLCFNILQPPNADLEFIGDVLTVVAPKLAVLTFSLYDTKNRMKPCYFPEPSQGIHFTQLVELHLRKIEVTYDTLETFLLTAAPTLKVLTMVSLGLADLATSNPSFTSKVTEIWQKIRDFLRDRLSLRFLSIRNLFYAGNPMRVNDALRELSGTPDPHDRHLTVFDADRARVSFREWANQLGLEPRPDICPRPSSLSAPQPLPMPPEPHGCFRPPWRRRNNQENQASPGQRQ</sequence>
<dbReference type="AlphaFoldDB" id="A0A319DXU0"/>
<dbReference type="VEuPathDB" id="FungiDB:BO78DRAFT_231591"/>
<evidence type="ECO:0008006" key="4">
    <source>
        <dbReference type="Google" id="ProtNLM"/>
    </source>
</evidence>
<reference evidence="2 3" key="1">
    <citation type="submission" date="2018-02" db="EMBL/GenBank/DDBJ databases">
        <title>The genomes of Aspergillus section Nigri reveals drivers in fungal speciation.</title>
        <authorList>
            <consortium name="DOE Joint Genome Institute"/>
            <person name="Vesth T.C."/>
            <person name="Nybo J."/>
            <person name="Theobald S."/>
            <person name="Brandl J."/>
            <person name="Frisvad J.C."/>
            <person name="Nielsen K.F."/>
            <person name="Lyhne E.K."/>
            <person name="Kogle M.E."/>
            <person name="Kuo A."/>
            <person name="Riley R."/>
            <person name="Clum A."/>
            <person name="Nolan M."/>
            <person name="Lipzen A."/>
            <person name="Salamov A."/>
            <person name="Henrissat B."/>
            <person name="Wiebenga A."/>
            <person name="De vries R.P."/>
            <person name="Grigoriev I.V."/>
            <person name="Mortensen U.H."/>
            <person name="Andersen M.R."/>
            <person name="Baker S.E."/>
        </authorList>
    </citation>
    <scope>NUCLEOTIDE SEQUENCE [LARGE SCALE GENOMIC DNA]</scope>
    <source>
        <strain evidence="2 3">CBS 121057</strain>
    </source>
</reference>
<organism evidence="2 3">
    <name type="scientific">Aspergillus sclerotiicarbonarius (strain CBS 121057 / IBT 28362)</name>
    <dbReference type="NCBI Taxonomy" id="1448318"/>
    <lineage>
        <taxon>Eukaryota</taxon>
        <taxon>Fungi</taxon>
        <taxon>Dikarya</taxon>
        <taxon>Ascomycota</taxon>
        <taxon>Pezizomycotina</taxon>
        <taxon>Eurotiomycetes</taxon>
        <taxon>Eurotiomycetidae</taxon>
        <taxon>Eurotiales</taxon>
        <taxon>Aspergillaceae</taxon>
        <taxon>Aspergillus</taxon>
        <taxon>Aspergillus subgen. Circumdati</taxon>
    </lineage>
</organism>
<dbReference type="EMBL" id="KZ826402">
    <property type="protein sequence ID" value="PYI02040.1"/>
    <property type="molecule type" value="Genomic_DNA"/>
</dbReference>
<feature type="compositionally biased region" description="Polar residues" evidence="1">
    <location>
        <begin position="478"/>
        <end position="488"/>
    </location>
</feature>
<dbReference type="SUPFAM" id="SSF81383">
    <property type="entry name" value="F-box domain"/>
    <property type="match status" value="1"/>
</dbReference>
<dbReference type="InterPro" id="IPR036047">
    <property type="entry name" value="F-box-like_dom_sf"/>
</dbReference>
<evidence type="ECO:0000313" key="2">
    <source>
        <dbReference type="EMBL" id="PYI02040.1"/>
    </source>
</evidence>
<feature type="region of interest" description="Disordered" evidence="1">
    <location>
        <begin position="441"/>
        <end position="488"/>
    </location>
</feature>
<accession>A0A319DXU0</accession>
<protein>
    <recommendedName>
        <fullName evidence="4">F-box domain-containing protein</fullName>
    </recommendedName>
</protein>
<name>A0A319DXU0_ASPSB</name>
<dbReference type="Proteomes" id="UP000248423">
    <property type="component" value="Unassembled WGS sequence"/>
</dbReference>
<proteinExistence type="predicted"/>
<dbReference type="OrthoDB" id="5279008at2759"/>
<gene>
    <name evidence="2" type="ORF">BO78DRAFT_231591</name>
</gene>
<keyword evidence="3" id="KW-1185">Reference proteome</keyword>
<evidence type="ECO:0000313" key="3">
    <source>
        <dbReference type="Proteomes" id="UP000248423"/>
    </source>
</evidence>